<dbReference type="OrthoDB" id="3998043at2759"/>
<keyword evidence="2" id="KW-0472">Membrane</keyword>
<evidence type="ECO:0000313" key="3">
    <source>
        <dbReference type="EMBL" id="ODQ48702.1"/>
    </source>
</evidence>
<gene>
    <name evidence="3" type="ORF">PICMEDRAFT_14231</name>
</gene>
<dbReference type="RefSeq" id="XP_019019815.1">
    <property type="nucleotide sequence ID" value="XM_019160283.1"/>
</dbReference>
<feature type="transmembrane region" description="Helical" evidence="2">
    <location>
        <begin position="156"/>
        <end position="177"/>
    </location>
</feature>
<protein>
    <submittedName>
        <fullName evidence="3">Uncharacterized protein</fullName>
    </submittedName>
</protein>
<keyword evidence="2" id="KW-1133">Transmembrane helix</keyword>
<feature type="region of interest" description="Disordered" evidence="1">
    <location>
        <begin position="1"/>
        <end position="26"/>
    </location>
</feature>
<dbReference type="AlphaFoldDB" id="A0A1E3NRJ0"/>
<feature type="transmembrane region" description="Helical" evidence="2">
    <location>
        <begin position="125"/>
        <end position="144"/>
    </location>
</feature>
<keyword evidence="4" id="KW-1185">Reference proteome</keyword>
<feature type="transmembrane region" description="Helical" evidence="2">
    <location>
        <begin position="82"/>
        <end position="105"/>
    </location>
</feature>
<proteinExistence type="predicted"/>
<feature type="transmembrane region" description="Helical" evidence="2">
    <location>
        <begin position="238"/>
        <end position="255"/>
    </location>
</feature>
<evidence type="ECO:0000256" key="2">
    <source>
        <dbReference type="SAM" id="Phobius"/>
    </source>
</evidence>
<evidence type="ECO:0000256" key="1">
    <source>
        <dbReference type="SAM" id="MobiDB-lite"/>
    </source>
</evidence>
<reference evidence="3 4" key="1">
    <citation type="journal article" date="2016" name="Proc. Natl. Acad. Sci. U.S.A.">
        <title>Comparative genomics of biotechnologically important yeasts.</title>
        <authorList>
            <person name="Riley R."/>
            <person name="Haridas S."/>
            <person name="Wolfe K.H."/>
            <person name="Lopes M.R."/>
            <person name="Hittinger C.T."/>
            <person name="Goeker M."/>
            <person name="Salamov A.A."/>
            <person name="Wisecaver J.H."/>
            <person name="Long T.M."/>
            <person name="Calvey C.H."/>
            <person name="Aerts A.L."/>
            <person name="Barry K.W."/>
            <person name="Choi C."/>
            <person name="Clum A."/>
            <person name="Coughlan A.Y."/>
            <person name="Deshpande S."/>
            <person name="Douglass A.P."/>
            <person name="Hanson S.J."/>
            <person name="Klenk H.-P."/>
            <person name="LaButti K.M."/>
            <person name="Lapidus A."/>
            <person name="Lindquist E.A."/>
            <person name="Lipzen A.M."/>
            <person name="Meier-Kolthoff J.P."/>
            <person name="Ohm R.A."/>
            <person name="Otillar R.P."/>
            <person name="Pangilinan J.L."/>
            <person name="Peng Y."/>
            <person name="Rokas A."/>
            <person name="Rosa C.A."/>
            <person name="Scheuner C."/>
            <person name="Sibirny A.A."/>
            <person name="Slot J.C."/>
            <person name="Stielow J.B."/>
            <person name="Sun H."/>
            <person name="Kurtzman C.P."/>
            <person name="Blackwell M."/>
            <person name="Grigoriev I.V."/>
            <person name="Jeffries T.W."/>
        </authorList>
    </citation>
    <scope>NUCLEOTIDE SEQUENCE [LARGE SCALE GENOMIC DNA]</scope>
    <source>
        <strain evidence="3 4">NRRL Y-2026</strain>
    </source>
</reference>
<name>A0A1E3NRJ0_9ASCO</name>
<dbReference type="Proteomes" id="UP000094455">
    <property type="component" value="Unassembled WGS sequence"/>
</dbReference>
<dbReference type="EMBL" id="KV454001">
    <property type="protein sequence ID" value="ODQ48702.1"/>
    <property type="molecule type" value="Genomic_DNA"/>
</dbReference>
<organism evidence="3 4">
    <name type="scientific">Pichia membranifaciens NRRL Y-2026</name>
    <dbReference type="NCBI Taxonomy" id="763406"/>
    <lineage>
        <taxon>Eukaryota</taxon>
        <taxon>Fungi</taxon>
        <taxon>Dikarya</taxon>
        <taxon>Ascomycota</taxon>
        <taxon>Saccharomycotina</taxon>
        <taxon>Pichiomycetes</taxon>
        <taxon>Pichiales</taxon>
        <taxon>Pichiaceae</taxon>
        <taxon>Pichia</taxon>
    </lineage>
</organism>
<dbReference type="GeneID" id="30176970"/>
<sequence length="262" mass="27917">MGNMGQKETQRLYQLDGTPQSSTTQLTDPTLYSIFGGRNSVYTENEDIELSAGPPAKARVLCEAGGSQKQQQKQRQRQQRPAAVGVAANVVKTSVFGVALLVLFGSVHESNPDIIPESRSGSVPAMVFGSCVLDVAICAVLHVLRRLGFDSAAAGGAPAGGSTSVLQLSVALLGIAYCFKKLPWSSTLQADLTLLLLDVFFSRYVGCTTEEVLTAGVVSTAAYAYDVVGSGSTSFELSLWRAAFLFFTTVVFIKLRRSDALF</sequence>
<evidence type="ECO:0000313" key="4">
    <source>
        <dbReference type="Proteomes" id="UP000094455"/>
    </source>
</evidence>
<accession>A0A1E3NRJ0</accession>
<keyword evidence="2" id="KW-0812">Transmembrane</keyword>
<feature type="compositionally biased region" description="Polar residues" evidence="1">
    <location>
        <begin position="17"/>
        <end position="26"/>
    </location>
</feature>